<dbReference type="SUPFAM" id="SSF53756">
    <property type="entry name" value="UDP-Glycosyltransferase/glycogen phosphorylase"/>
    <property type="match status" value="1"/>
</dbReference>
<dbReference type="Pfam" id="PF00201">
    <property type="entry name" value="UDPGT"/>
    <property type="match status" value="1"/>
</dbReference>
<dbReference type="FunFam" id="3.40.50.2000:FF:000050">
    <property type="entry name" value="UDP-glucuronosyltransferase"/>
    <property type="match status" value="1"/>
</dbReference>
<dbReference type="AlphaFoldDB" id="A0A8S0ZY26"/>
<dbReference type="PANTHER" id="PTHR48043:SF159">
    <property type="entry name" value="EG:EG0003.4 PROTEIN-RELATED"/>
    <property type="match status" value="1"/>
</dbReference>
<evidence type="ECO:0000256" key="5">
    <source>
        <dbReference type="RuleBase" id="RU362059"/>
    </source>
</evidence>
<dbReference type="EMBL" id="CADEBD010000306">
    <property type="protein sequence ID" value="CAB3238632.1"/>
    <property type="molecule type" value="Genomic_DNA"/>
</dbReference>
<dbReference type="Proteomes" id="UP000494256">
    <property type="component" value="Unassembled WGS sequence"/>
</dbReference>
<dbReference type="OrthoDB" id="7461084at2759"/>
<evidence type="ECO:0000313" key="7">
    <source>
        <dbReference type="Proteomes" id="UP000494256"/>
    </source>
</evidence>
<dbReference type="EC" id="2.4.1.17" evidence="5"/>
<evidence type="ECO:0000256" key="3">
    <source>
        <dbReference type="ARBA" id="ARBA00022679"/>
    </source>
</evidence>
<comment type="similarity">
    <text evidence="1 4">Belongs to the UDP-glycosyltransferase family.</text>
</comment>
<dbReference type="CDD" id="cd03784">
    <property type="entry name" value="GT1_Gtf-like"/>
    <property type="match status" value="1"/>
</dbReference>
<protein>
    <recommendedName>
        <fullName evidence="5">UDP-glucuronosyltransferase</fullName>
        <ecNumber evidence="5">2.4.1.17</ecNumber>
    </recommendedName>
</protein>
<keyword evidence="3 4" id="KW-0808">Transferase</keyword>
<dbReference type="Gene3D" id="3.40.50.2000">
    <property type="entry name" value="Glycogen Phosphorylase B"/>
    <property type="match status" value="1"/>
</dbReference>
<dbReference type="InterPro" id="IPR002213">
    <property type="entry name" value="UDP_glucos_trans"/>
</dbReference>
<proteinExistence type="inferred from homology"/>
<comment type="subcellular location">
    <subcellularLocation>
        <location evidence="5">Membrane</location>
        <topology evidence="5">Single-pass membrane protein</topology>
    </subcellularLocation>
</comment>
<dbReference type="PROSITE" id="PS00375">
    <property type="entry name" value="UDPGT"/>
    <property type="match status" value="1"/>
</dbReference>
<dbReference type="GO" id="GO:0016020">
    <property type="term" value="C:membrane"/>
    <property type="evidence" value="ECO:0007669"/>
    <property type="project" value="UniProtKB-SubCell"/>
</dbReference>
<evidence type="ECO:0000313" key="6">
    <source>
        <dbReference type="EMBL" id="CAB3238632.1"/>
    </source>
</evidence>
<evidence type="ECO:0000256" key="2">
    <source>
        <dbReference type="ARBA" id="ARBA00022676"/>
    </source>
</evidence>
<comment type="caution">
    <text evidence="6">The sequence shown here is derived from an EMBL/GenBank/DDBJ whole genome shotgun (WGS) entry which is preliminary data.</text>
</comment>
<dbReference type="GO" id="GO:0015020">
    <property type="term" value="F:glucuronosyltransferase activity"/>
    <property type="evidence" value="ECO:0007669"/>
    <property type="project" value="UniProtKB-EC"/>
</dbReference>
<accession>A0A8S0ZY26</accession>
<dbReference type="InterPro" id="IPR035595">
    <property type="entry name" value="UDP_glycos_trans_CS"/>
</dbReference>
<comment type="catalytic activity">
    <reaction evidence="5">
        <text>glucuronate acceptor + UDP-alpha-D-glucuronate = acceptor beta-D-glucuronoside + UDP + H(+)</text>
        <dbReference type="Rhea" id="RHEA:21032"/>
        <dbReference type="ChEBI" id="CHEBI:15378"/>
        <dbReference type="ChEBI" id="CHEBI:58052"/>
        <dbReference type="ChEBI" id="CHEBI:58223"/>
        <dbReference type="ChEBI" id="CHEBI:132367"/>
        <dbReference type="ChEBI" id="CHEBI:132368"/>
        <dbReference type="EC" id="2.4.1.17"/>
    </reaction>
</comment>
<reference evidence="6 7" key="1">
    <citation type="submission" date="2020-04" db="EMBL/GenBank/DDBJ databases">
        <authorList>
            <person name="Wallbank WR R."/>
            <person name="Pardo Diaz C."/>
            <person name="Kozak K."/>
            <person name="Martin S."/>
            <person name="Jiggins C."/>
            <person name="Moest M."/>
            <person name="Warren A I."/>
            <person name="Byers J.R.P. K."/>
            <person name="Montejo-Kovacevich G."/>
            <person name="Yen C E."/>
        </authorList>
    </citation>
    <scope>NUCLEOTIDE SEQUENCE [LARGE SCALE GENOMIC DNA]</scope>
</reference>
<dbReference type="InterPro" id="IPR050271">
    <property type="entry name" value="UDP-glycosyltransferase"/>
</dbReference>
<name>A0A8S0ZY26_ARCPL</name>
<keyword evidence="2 4" id="KW-0328">Glycosyltransferase</keyword>
<sequence length="276" mass="31698">MPVEREIYEQTFGPLLAKRGRKLLDYEDVIYNASLIFGNEHNAVLSRPSTAQNFKYIGGIHIDDPVKPLPKNLQNLMDNAQNRVLYFSMGCFWKSKDLPVNMIRELLVMFGELKETVLWKFEANLKDLPKNVYIVQWAPQQSILAHPNCKLVISHGGLLSSIETIHFGVPIIGVPLLFDQTINVNKAVASGYAIKVEFTYDLPTHLKTAINNIISNEAYQRRVKEMSFIYHNRPMKPGDVLNFWVRHVVETRGAWHLRSPALNVPLYQRLYLDLVP</sequence>
<dbReference type="PANTHER" id="PTHR48043">
    <property type="entry name" value="EG:EG0003.4 PROTEIN-RELATED"/>
    <property type="match status" value="1"/>
</dbReference>
<organism evidence="6 7">
    <name type="scientific">Arctia plantaginis</name>
    <name type="common">Wood tiger moth</name>
    <name type="synonym">Phalaena plantaginis</name>
    <dbReference type="NCBI Taxonomy" id="874455"/>
    <lineage>
        <taxon>Eukaryota</taxon>
        <taxon>Metazoa</taxon>
        <taxon>Ecdysozoa</taxon>
        <taxon>Arthropoda</taxon>
        <taxon>Hexapoda</taxon>
        <taxon>Insecta</taxon>
        <taxon>Pterygota</taxon>
        <taxon>Neoptera</taxon>
        <taxon>Endopterygota</taxon>
        <taxon>Lepidoptera</taxon>
        <taxon>Glossata</taxon>
        <taxon>Ditrysia</taxon>
        <taxon>Noctuoidea</taxon>
        <taxon>Erebidae</taxon>
        <taxon>Arctiinae</taxon>
        <taxon>Arctia</taxon>
    </lineage>
</organism>
<evidence type="ECO:0000256" key="4">
    <source>
        <dbReference type="RuleBase" id="RU003718"/>
    </source>
</evidence>
<gene>
    <name evidence="6" type="ORF">APLA_LOCUS8321</name>
</gene>
<evidence type="ECO:0000256" key="1">
    <source>
        <dbReference type="ARBA" id="ARBA00009995"/>
    </source>
</evidence>